<dbReference type="GO" id="GO:0055085">
    <property type="term" value="P:transmembrane transport"/>
    <property type="evidence" value="ECO:0007669"/>
    <property type="project" value="InterPro"/>
</dbReference>
<evidence type="ECO:0000259" key="12">
    <source>
        <dbReference type="PROSITE" id="PS52015"/>
    </source>
</evidence>
<sequence length="568" mass="64374">MYIKLKSAVSFVSLICLLPSLFFVCHAADIEDAELLFEKRQYAQARSEFEKFAKHGHAKAQYYLGIMYYQGKGGPADIYQAYAWFSLSDENGFRAAGEEIRRMRREIPSKRQAKEVAESLAQRYSNAALARKLYPDYDGSLGTMPPVSVKPLKAVPADSSGFVLLQGDINEQGQLFNVAVVQALPNNKFEKSAIEYALSQEYTPLIDNNELLINENVLVKVEFRAQSESKHRTYHKLLDTYHRSLLAKAENHDVEAQIALAQLMSSGIVKSHSSEVSAVPVYWYLQAAINGNASAKYQLSKHLELGVGCLANQQKATYWLEQSAYQGYPSAQFELTRQRLANKPSKRQLRKLVNTLEQLVEDDHKNAHQTLALIYATSKYDDFYFPFKAGLMAKDGLYEDPNNPDYHAILAASYLGQTSVDRAYEYFYLALNHAIERNVPLKPYVELANALEITLDTRGLELDEAAENELKNTQLVFTKKDLKPLSRPFPEYPVDAMRDAVEGWVRVNFTVNEEGKVEDVKIVSASPEQVFDESTRRAVAKWRYQPPKVNSQPTRIENVSVKLDFTIK</sequence>
<keyword evidence="10" id="KW-0735">Signal-anchor</keyword>
<dbReference type="SUPFAM" id="SSF74653">
    <property type="entry name" value="TolA/TonB C-terminal domain"/>
    <property type="match status" value="2"/>
</dbReference>
<gene>
    <name evidence="13" type="ORF">DS2_05565</name>
</gene>
<feature type="domain" description="TonB C-terminal" evidence="12">
    <location>
        <begin position="477"/>
        <end position="568"/>
    </location>
</feature>
<dbReference type="STRING" id="1328313.DS2_05565"/>
<evidence type="ECO:0000256" key="9">
    <source>
        <dbReference type="ARBA" id="ARBA00023136"/>
    </source>
</evidence>
<feature type="domain" description="TonB C-terminal" evidence="12">
    <location>
        <begin position="135"/>
        <end position="232"/>
    </location>
</feature>
<evidence type="ECO:0000256" key="4">
    <source>
        <dbReference type="ARBA" id="ARBA00022475"/>
    </source>
</evidence>
<evidence type="ECO:0000256" key="11">
    <source>
        <dbReference type="SAM" id="SignalP"/>
    </source>
</evidence>
<evidence type="ECO:0000256" key="8">
    <source>
        <dbReference type="ARBA" id="ARBA00022989"/>
    </source>
</evidence>
<dbReference type="PANTHER" id="PTHR33446">
    <property type="entry name" value="PROTEIN TONB-RELATED"/>
    <property type="match status" value="1"/>
</dbReference>
<dbReference type="OrthoDB" id="9792653at2"/>
<evidence type="ECO:0000256" key="3">
    <source>
        <dbReference type="ARBA" id="ARBA00022448"/>
    </source>
</evidence>
<feature type="signal peptide" evidence="11">
    <location>
        <begin position="1"/>
        <end position="27"/>
    </location>
</feature>
<evidence type="ECO:0000313" key="13">
    <source>
        <dbReference type="EMBL" id="EWH11011.1"/>
    </source>
</evidence>
<evidence type="ECO:0000256" key="6">
    <source>
        <dbReference type="ARBA" id="ARBA00022692"/>
    </source>
</evidence>
<protein>
    <recommendedName>
        <fullName evidence="10">Protein TonB</fullName>
    </recommendedName>
</protein>
<dbReference type="GO" id="GO:0005886">
    <property type="term" value="C:plasma membrane"/>
    <property type="evidence" value="ECO:0007669"/>
    <property type="project" value="UniProtKB-SubCell"/>
</dbReference>
<keyword evidence="6" id="KW-0812">Transmembrane</keyword>
<keyword evidence="7 10" id="KW-0653">Protein transport</keyword>
<keyword evidence="11" id="KW-0732">Signal</keyword>
<comment type="function">
    <text evidence="10">Interacts with outer membrane receptor proteins that carry out high-affinity binding and energy dependent uptake into the periplasmic space of specific substrates. It could act to transduce energy from the cytoplasmic membrane to specific energy-requiring processes in the outer membrane, resulting in the release into the periplasm of ligands bound by these outer membrane proteins.</text>
</comment>
<keyword evidence="5 10" id="KW-0997">Cell inner membrane</keyword>
<dbReference type="eggNOG" id="COG0810">
    <property type="taxonomic scope" value="Bacteria"/>
</dbReference>
<evidence type="ECO:0000256" key="10">
    <source>
        <dbReference type="RuleBase" id="RU362123"/>
    </source>
</evidence>
<comment type="caution">
    <text evidence="13">The sequence shown here is derived from an EMBL/GenBank/DDBJ whole genome shotgun (WGS) entry which is preliminary data.</text>
</comment>
<keyword evidence="9" id="KW-0472">Membrane</keyword>
<dbReference type="Pfam" id="PF03544">
    <property type="entry name" value="TonB_C"/>
    <property type="match status" value="1"/>
</dbReference>
<dbReference type="eggNOG" id="COG0790">
    <property type="taxonomic scope" value="Bacteria"/>
</dbReference>
<dbReference type="GO" id="GO:0031992">
    <property type="term" value="F:energy transducer activity"/>
    <property type="evidence" value="ECO:0007669"/>
    <property type="project" value="InterPro"/>
</dbReference>
<dbReference type="Proteomes" id="UP000019276">
    <property type="component" value="Unassembled WGS sequence"/>
</dbReference>
<comment type="similarity">
    <text evidence="2 10">Belongs to the TonB family.</text>
</comment>
<dbReference type="InterPro" id="IPR051045">
    <property type="entry name" value="TonB-dependent_transducer"/>
</dbReference>
<evidence type="ECO:0000256" key="1">
    <source>
        <dbReference type="ARBA" id="ARBA00004383"/>
    </source>
</evidence>
<dbReference type="GO" id="GO:0030288">
    <property type="term" value="C:outer membrane-bounded periplasmic space"/>
    <property type="evidence" value="ECO:0007669"/>
    <property type="project" value="InterPro"/>
</dbReference>
<dbReference type="PANTHER" id="PTHR33446:SF14">
    <property type="entry name" value="PROTEIN TONB"/>
    <property type="match status" value="1"/>
</dbReference>
<dbReference type="GO" id="GO:0015891">
    <property type="term" value="P:siderophore transport"/>
    <property type="evidence" value="ECO:0007669"/>
    <property type="project" value="InterPro"/>
</dbReference>
<dbReference type="InterPro" id="IPR011990">
    <property type="entry name" value="TPR-like_helical_dom_sf"/>
</dbReference>
<keyword evidence="8" id="KW-1133">Transmembrane helix</keyword>
<dbReference type="PRINTS" id="PR01374">
    <property type="entry name" value="TONBPROTEIN"/>
</dbReference>
<dbReference type="Pfam" id="PF08238">
    <property type="entry name" value="Sel1"/>
    <property type="match status" value="3"/>
</dbReference>
<evidence type="ECO:0000256" key="2">
    <source>
        <dbReference type="ARBA" id="ARBA00006555"/>
    </source>
</evidence>
<dbReference type="Gene3D" id="3.30.2420.10">
    <property type="entry name" value="TonB"/>
    <property type="match status" value="2"/>
</dbReference>
<dbReference type="SUPFAM" id="SSF81901">
    <property type="entry name" value="HCP-like"/>
    <property type="match status" value="2"/>
</dbReference>
<evidence type="ECO:0000313" key="14">
    <source>
        <dbReference type="Proteomes" id="UP000019276"/>
    </source>
</evidence>
<dbReference type="RefSeq" id="WP_051479646.1">
    <property type="nucleotide sequence ID" value="NZ_ARZY01000007.1"/>
</dbReference>
<dbReference type="InterPro" id="IPR006597">
    <property type="entry name" value="Sel1-like"/>
</dbReference>
<dbReference type="PROSITE" id="PS52015">
    <property type="entry name" value="TONB_CTD"/>
    <property type="match status" value="2"/>
</dbReference>
<proteinExistence type="inferred from homology"/>
<dbReference type="Gene3D" id="1.25.40.10">
    <property type="entry name" value="Tetratricopeptide repeat domain"/>
    <property type="match status" value="2"/>
</dbReference>
<evidence type="ECO:0000256" key="5">
    <source>
        <dbReference type="ARBA" id="ARBA00022519"/>
    </source>
</evidence>
<reference evidence="13 14" key="1">
    <citation type="journal article" date="2014" name="Genome Announc.">
        <title>Draft Genome Sequence of the Agar-Degrading Bacterium Catenovulum sp. Strain DS-2, Isolated from Intestines of Haliotis diversicolor.</title>
        <authorList>
            <person name="Shan D."/>
            <person name="Li X."/>
            <person name="Gu Z."/>
            <person name="Wei G."/>
            <person name="Gao Z."/>
            <person name="Shao Z."/>
        </authorList>
    </citation>
    <scope>NUCLEOTIDE SEQUENCE [LARGE SCALE GENOMIC DNA]</scope>
    <source>
        <strain evidence="13 14">DS-2</strain>
    </source>
</reference>
<accession>W7QGH2</accession>
<dbReference type="SMART" id="SM00671">
    <property type="entry name" value="SEL1"/>
    <property type="match status" value="3"/>
</dbReference>
<dbReference type="AlphaFoldDB" id="W7QGH2"/>
<dbReference type="InterPro" id="IPR037682">
    <property type="entry name" value="TonB_C"/>
</dbReference>
<dbReference type="InterPro" id="IPR003538">
    <property type="entry name" value="TonB"/>
</dbReference>
<dbReference type="GO" id="GO:0015031">
    <property type="term" value="P:protein transport"/>
    <property type="evidence" value="ECO:0007669"/>
    <property type="project" value="UniProtKB-UniRule"/>
</dbReference>
<comment type="subcellular location">
    <subcellularLocation>
        <location evidence="1 10">Cell inner membrane</location>
        <topology evidence="1 10">Single-pass membrane protein</topology>
        <orientation evidence="1 10">Periplasmic side</orientation>
    </subcellularLocation>
</comment>
<evidence type="ECO:0000256" key="7">
    <source>
        <dbReference type="ARBA" id="ARBA00022927"/>
    </source>
</evidence>
<feature type="chain" id="PRO_5004901252" description="Protein TonB" evidence="11">
    <location>
        <begin position="28"/>
        <end position="568"/>
    </location>
</feature>
<name>W7QGH2_9ALTE</name>
<dbReference type="EMBL" id="ARZY01000007">
    <property type="protein sequence ID" value="EWH11011.1"/>
    <property type="molecule type" value="Genomic_DNA"/>
</dbReference>
<keyword evidence="14" id="KW-1185">Reference proteome</keyword>
<keyword evidence="4 10" id="KW-1003">Cell membrane</keyword>
<keyword evidence="3 10" id="KW-0813">Transport</keyword>
<dbReference type="NCBIfam" id="TIGR01352">
    <property type="entry name" value="tonB_Cterm"/>
    <property type="match status" value="1"/>
</dbReference>
<organism evidence="13 14">
    <name type="scientific">Catenovulum agarivorans DS-2</name>
    <dbReference type="NCBI Taxonomy" id="1328313"/>
    <lineage>
        <taxon>Bacteria</taxon>
        <taxon>Pseudomonadati</taxon>
        <taxon>Pseudomonadota</taxon>
        <taxon>Gammaproteobacteria</taxon>
        <taxon>Alteromonadales</taxon>
        <taxon>Alteromonadaceae</taxon>
        <taxon>Catenovulum</taxon>
    </lineage>
</organism>
<dbReference type="InterPro" id="IPR006260">
    <property type="entry name" value="TonB/TolA_C"/>
</dbReference>